<evidence type="ECO:0000313" key="8">
    <source>
        <dbReference type="Proteomes" id="UP000288291"/>
    </source>
</evidence>
<reference evidence="7 8" key="1">
    <citation type="submission" date="2018-12" db="EMBL/GenBank/DDBJ databases">
        <authorList>
            <person name="Meng J."/>
        </authorList>
    </citation>
    <scope>NUCLEOTIDE SEQUENCE [LARGE SCALE GENOMIC DNA]</scope>
    <source>
        <strain evidence="7 8">HT111-2</strain>
    </source>
</reference>
<dbReference type="PANTHER" id="PTHR10381">
    <property type="entry name" value="ATP-DEPENDENT CLP PROTEASE PROTEOLYTIC SUBUNIT"/>
    <property type="match status" value="1"/>
</dbReference>
<accession>A0A437SXZ9</accession>
<dbReference type="InterPro" id="IPR023562">
    <property type="entry name" value="ClpP/TepA"/>
</dbReference>
<dbReference type="SUPFAM" id="SSF52096">
    <property type="entry name" value="ClpP/crotonase"/>
    <property type="match status" value="1"/>
</dbReference>
<gene>
    <name evidence="7" type="ORF">EJK17_00475</name>
</gene>
<proteinExistence type="inferred from homology"/>
<dbReference type="GO" id="GO:0009368">
    <property type="term" value="C:endopeptidase Clp complex"/>
    <property type="evidence" value="ECO:0007669"/>
    <property type="project" value="TreeGrafter"/>
</dbReference>
<dbReference type="GO" id="GO:0051117">
    <property type="term" value="F:ATPase binding"/>
    <property type="evidence" value="ECO:0007669"/>
    <property type="project" value="TreeGrafter"/>
</dbReference>
<dbReference type="PANTHER" id="PTHR10381:SF70">
    <property type="entry name" value="ATP-DEPENDENT CLP PROTEASE PROTEOLYTIC SUBUNIT"/>
    <property type="match status" value="1"/>
</dbReference>
<keyword evidence="2" id="KW-0963">Cytoplasm</keyword>
<organism evidence="7 8">
    <name type="scientific">Lactobacillus xujianguonis</name>
    <dbReference type="NCBI Taxonomy" id="2495899"/>
    <lineage>
        <taxon>Bacteria</taxon>
        <taxon>Bacillati</taxon>
        <taxon>Bacillota</taxon>
        <taxon>Bacilli</taxon>
        <taxon>Lactobacillales</taxon>
        <taxon>Lactobacillaceae</taxon>
        <taxon>Lactobacillus</taxon>
    </lineage>
</organism>
<dbReference type="GO" id="GO:0004176">
    <property type="term" value="F:ATP-dependent peptidase activity"/>
    <property type="evidence" value="ECO:0007669"/>
    <property type="project" value="InterPro"/>
</dbReference>
<keyword evidence="5" id="KW-0720">Serine protease</keyword>
<evidence type="ECO:0000256" key="4">
    <source>
        <dbReference type="ARBA" id="ARBA00022801"/>
    </source>
</evidence>
<comment type="similarity">
    <text evidence="1 6">Belongs to the peptidase S14 family.</text>
</comment>
<name>A0A437SXZ9_9LACO</name>
<dbReference type="GO" id="GO:0006515">
    <property type="term" value="P:protein quality control for misfolded or incompletely synthesized proteins"/>
    <property type="evidence" value="ECO:0007669"/>
    <property type="project" value="TreeGrafter"/>
</dbReference>
<dbReference type="NCBIfam" id="NF045542">
    <property type="entry name" value="Clp_rel_HeadMat"/>
    <property type="match status" value="1"/>
</dbReference>
<dbReference type="InterPro" id="IPR029045">
    <property type="entry name" value="ClpP/crotonase-like_dom_sf"/>
</dbReference>
<sequence length="247" mass="26838">MKKIAIKGPIIDDQTGEFMTMFGADSYAYPSKLAKDLKDAGGDDVVLEINSPGGYTSSGAEMYTALKEYSGKIEAHIVGEADSAGSFVAMSADKVLMSPMAMMMIHRASGGNQGTSTDMQSTAQALDELDQNIVNAYVAKTGKSKEDIYQLMQKTTWMNAETAVKNGFADGLMEFDDTRSDQVQEPAFVNAAIPIPHLKDDMIEKLKAFIESQKTNDVDKPTQENTNKKITKTELVNHKLGLLFGGK</sequence>
<keyword evidence="8" id="KW-1185">Reference proteome</keyword>
<dbReference type="EMBL" id="RXIA01000001">
    <property type="protein sequence ID" value="RVU71786.1"/>
    <property type="molecule type" value="Genomic_DNA"/>
</dbReference>
<evidence type="ECO:0000313" key="7">
    <source>
        <dbReference type="EMBL" id="RVU71786.1"/>
    </source>
</evidence>
<dbReference type="Pfam" id="PF00574">
    <property type="entry name" value="CLP_protease"/>
    <property type="match status" value="1"/>
</dbReference>
<dbReference type="CDD" id="cd07016">
    <property type="entry name" value="S14_ClpP_1"/>
    <property type="match status" value="1"/>
</dbReference>
<comment type="caution">
    <text evidence="7">The sequence shown here is derived from an EMBL/GenBank/DDBJ whole genome shotgun (WGS) entry which is preliminary data.</text>
</comment>
<dbReference type="PRINTS" id="PR00127">
    <property type="entry name" value="CLPPROTEASEP"/>
</dbReference>
<evidence type="ECO:0000256" key="2">
    <source>
        <dbReference type="ARBA" id="ARBA00022490"/>
    </source>
</evidence>
<dbReference type="GO" id="GO:0004252">
    <property type="term" value="F:serine-type endopeptidase activity"/>
    <property type="evidence" value="ECO:0007669"/>
    <property type="project" value="InterPro"/>
</dbReference>
<dbReference type="InterPro" id="IPR001907">
    <property type="entry name" value="ClpP"/>
</dbReference>
<protein>
    <recommendedName>
        <fullName evidence="6">ATP-dependent Clp protease proteolytic subunit</fullName>
    </recommendedName>
</protein>
<evidence type="ECO:0000256" key="5">
    <source>
        <dbReference type="ARBA" id="ARBA00022825"/>
    </source>
</evidence>
<dbReference type="Gene3D" id="3.90.226.10">
    <property type="entry name" value="2-enoyl-CoA Hydratase, Chain A, domain 1"/>
    <property type="match status" value="1"/>
</dbReference>
<evidence type="ECO:0000256" key="3">
    <source>
        <dbReference type="ARBA" id="ARBA00022670"/>
    </source>
</evidence>
<dbReference type="Proteomes" id="UP000288291">
    <property type="component" value="Unassembled WGS sequence"/>
</dbReference>
<dbReference type="AlphaFoldDB" id="A0A437SXZ9"/>
<keyword evidence="3 7" id="KW-0645">Protease</keyword>
<keyword evidence="4" id="KW-0378">Hydrolase</keyword>
<evidence type="ECO:0000256" key="6">
    <source>
        <dbReference type="RuleBase" id="RU003567"/>
    </source>
</evidence>
<dbReference type="RefSeq" id="WP_127796099.1">
    <property type="nucleotide sequence ID" value="NZ_ML136871.1"/>
</dbReference>
<evidence type="ECO:0000256" key="1">
    <source>
        <dbReference type="ARBA" id="ARBA00007039"/>
    </source>
</evidence>